<evidence type="ECO:0000313" key="3">
    <source>
        <dbReference type="EMBL" id="OCS85192.1"/>
    </source>
</evidence>
<protein>
    <recommendedName>
        <fullName evidence="2">SbsA Ig-like domain-containing protein</fullName>
    </recommendedName>
</protein>
<dbReference type="Proteomes" id="UP000093199">
    <property type="component" value="Unassembled WGS sequence"/>
</dbReference>
<dbReference type="Gene3D" id="3.40.50.880">
    <property type="match status" value="1"/>
</dbReference>
<name>A0A1C0YDE6_9BACL</name>
<gene>
    <name evidence="3" type="ORF">A6M13_13680</name>
</gene>
<feature type="domain" description="SbsA Ig-like" evidence="2">
    <location>
        <begin position="1293"/>
        <end position="1377"/>
    </location>
</feature>
<dbReference type="InterPro" id="IPR029062">
    <property type="entry name" value="Class_I_gatase-like"/>
</dbReference>
<dbReference type="EMBL" id="MASJ01000015">
    <property type="protein sequence ID" value="OCS85192.1"/>
    <property type="molecule type" value="Genomic_DNA"/>
</dbReference>
<dbReference type="SUPFAM" id="SSF52317">
    <property type="entry name" value="Class I glutamine amidotransferase-like"/>
    <property type="match status" value="1"/>
</dbReference>
<evidence type="ECO:0000259" key="2">
    <source>
        <dbReference type="Pfam" id="PF13205"/>
    </source>
</evidence>
<dbReference type="InterPro" id="IPR032812">
    <property type="entry name" value="SbsA_Ig"/>
</dbReference>
<keyword evidence="1" id="KW-0732">Signal</keyword>
<evidence type="ECO:0000256" key="1">
    <source>
        <dbReference type="ARBA" id="ARBA00022729"/>
    </source>
</evidence>
<proteinExistence type="predicted"/>
<evidence type="ECO:0000313" key="4">
    <source>
        <dbReference type="Proteomes" id="UP000093199"/>
    </source>
</evidence>
<comment type="caution">
    <text evidence="3">The sequence shown here is derived from an EMBL/GenBank/DDBJ whole genome shotgun (WGS) entry which is preliminary data.</text>
</comment>
<accession>A0A1C0YDE6</accession>
<dbReference type="Pfam" id="PF13205">
    <property type="entry name" value="Big_5"/>
    <property type="match status" value="1"/>
</dbReference>
<keyword evidence="4" id="KW-1185">Reference proteome</keyword>
<reference evidence="3 4" key="1">
    <citation type="submission" date="2016-07" db="EMBL/GenBank/DDBJ databases">
        <title>Caryophanon tenue genome sequencing.</title>
        <authorList>
            <person name="Verma A."/>
            <person name="Pal Y."/>
            <person name="Krishnamurthi S."/>
        </authorList>
    </citation>
    <scope>NUCLEOTIDE SEQUENCE [LARGE SCALE GENOMIC DNA]</scope>
    <source>
        <strain evidence="3 4">DSM 14152</strain>
    </source>
</reference>
<organism evidence="3 4">
    <name type="scientific">Caryophanon tenue</name>
    <dbReference type="NCBI Taxonomy" id="33978"/>
    <lineage>
        <taxon>Bacteria</taxon>
        <taxon>Bacillati</taxon>
        <taxon>Bacillota</taxon>
        <taxon>Bacilli</taxon>
        <taxon>Bacillales</taxon>
        <taxon>Caryophanaceae</taxon>
        <taxon>Caryophanon</taxon>
    </lineage>
</organism>
<sequence>MPTFADRLSPDWNLKNSNNIEADIVRTLQQTDSAKKVLFINNKSAHNSIENEYRNLNQHLLDNGFDVNQISGTSLTNRELRKHDIIIITTSSFTNFTTATLENFQNYVAEGGSLFILGNLFVEGDYENVIKLNALTTVFGIEFLKGIVIDGSQYAENFAENFAAPVINDFKEHPITNGVTDTWLGYGTALNVSPPALSLATSSSASYLETRSSWSVWEGRWRYEKDNYDLAGPLAILASSEFGKGRVVVFGDEDIFNNNHYYNRDPSQLLNNILSWMSAVHIDRSIHIEPVYPAETLASSVMKGGSAIRIYKLQNSDGELLKNLQVDYEINGIKKTVQSNDKGEIQIITPPLTNMSATKIDIIFDQNNIDTISFPIEMRDRSFEQEWMGLLAIEGGLGAGVGGNIQIGNDTGLQAGASAGFILGAESYFSMKYLVNANKYDLLLELGQSFKAGVNTFAGLQTEIDKTLSFDLLSGNLNGNIQNTIGTNLVFSEFNDTNKHTLENALYFYYQLLSSALLQAPQLRENLVIVTMLNKIETLLEEHTSYKIKTFYQNRLDWQAGANLLALQTNLAGLNVNAAALQNAAHSSSLLKTTFDSPTEKTVLSQFSSSIDKSALTVVGGYSKDVNHDIASNLNIAGELDTVGESNVIEAEEEMLYKKDKLTGYSYAYFSELDLNGALLKDIESESITKKKYIMEEDAIEQTQALTAIQKAQQQQIDLFFTPMDKLDQFLSETTTPIRYEESKIVKNDFELPVSVGVGLGLKIDLGFNLAGSSSVEYISEEGVFSPNQGTKLTAVYTYDDVIENQQHDITSALNVLGDILVGEMKDLFKNSVELAENVRGFVNEAVTTAYTEIKDNTLETTKRIKVELSKMLPESLRSFKSEEGDVIILSDVFFLTFTDEHNQTISNLGDTTVPLTINYTDEALTGAGLTNAEENLAIYRWDEEKVIYVKVPNAQVNLQENSVTIETSLAGQYILAYNELTPKLSDVTITQDDAQLKVNGILKDKFEAIDPDEITFLTQFSYKSASSTTKTLPRYYNPRTGEFELIFNYLEPGMLLFNSEIFVGDKHIDTINHEILFENPIINEYESQIHIGNYETFFKFAFYNSKYPVNNAKLIYTIDNGTEQEIDLEKNNNYWMLKMESVEPIDFIRYKIVYETAFGHKKETQEKIKYSSDYLPLEVVDHANELQSKEPIILTFNQALSEQSNLESITLQDEHGNTIDSTISIQQNKLVIEPLLNISGQATIYIPRDSIKLARVPSRANTQSFFVDTNIVNPNKLTGEFEKLPKHYKSLSESSSLTVTFSDAVQASLTENLPYLVDEDGNTIATNITASEDRRQLMITPVDDYRLSTEYVLYVDEQLRNYSGTQTLKQAEQYRFIPE</sequence>